<dbReference type="GO" id="GO:0016740">
    <property type="term" value="F:transferase activity"/>
    <property type="evidence" value="ECO:0007669"/>
    <property type="project" value="UniProtKB-KW"/>
</dbReference>
<dbReference type="InterPro" id="IPR031165">
    <property type="entry name" value="GNAT_YJDJ"/>
</dbReference>
<dbReference type="OrthoDB" id="9800945at2"/>
<gene>
    <name evidence="2" type="ordered locus">PHZ_c0779</name>
</gene>
<keyword evidence="3" id="KW-1185">Reference proteome</keyword>
<dbReference type="SUPFAM" id="SSF55729">
    <property type="entry name" value="Acyl-CoA N-acyltransferases (Nat)"/>
    <property type="match status" value="1"/>
</dbReference>
<dbReference type="InterPro" id="IPR045057">
    <property type="entry name" value="Gcn5-rel_NAT"/>
</dbReference>
<evidence type="ECO:0000313" key="2">
    <source>
        <dbReference type="EMBL" id="ACG77193.1"/>
    </source>
</evidence>
<dbReference type="eggNOG" id="COG2388">
    <property type="taxonomic scope" value="Bacteria"/>
</dbReference>
<sequence>MSDAIQVVKNDEAGQFEVRLGDETAFAEFRMVQGGMILPHTVVPEAFEGKGVASALARTALGYAREHGLKVIPTCTFMAGYIKKHPEWHDIVHDAYRAQLGIGG</sequence>
<proteinExistence type="predicted"/>
<dbReference type="STRING" id="450851.PHZ_c0779"/>
<dbReference type="PANTHER" id="PTHR31435">
    <property type="entry name" value="PROTEIN NATD1"/>
    <property type="match status" value="1"/>
</dbReference>
<dbReference type="RefSeq" id="WP_012521341.1">
    <property type="nucleotide sequence ID" value="NC_011144.1"/>
</dbReference>
<dbReference type="KEGG" id="pzu:PHZ_c0779"/>
<dbReference type="InterPro" id="IPR016181">
    <property type="entry name" value="Acyl_CoA_acyltransferase"/>
</dbReference>
<dbReference type="EMBL" id="CP000747">
    <property type="protein sequence ID" value="ACG77193.1"/>
    <property type="molecule type" value="Genomic_DNA"/>
</dbReference>
<organism evidence="2 3">
    <name type="scientific">Phenylobacterium zucineum (strain HLK1)</name>
    <dbReference type="NCBI Taxonomy" id="450851"/>
    <lineage>
        <taxon>Bacteria</taxon>
        <taxon>Pseudomonadati</taxon>
        <taxon>Pseudomonadota</taxon>
        <taxon>Alphaproteobacteria</taxon>
        <taxon>Caulobacterales</taxon>
        <taxon>Caulobacteraceae</taxon>
        <taxon>Phenylobacterium</taxon>
    </lineage>
</organism>
<dbReference type="Gene3D" id="3.40.630.30">
    <property type="match status" value="1"/>
</dbReference>
<evidence type="ECO:0000313" key="3">
    <source>
        <dbReference type="Proteomes" id="UP000001868"/>
    </source>
</evidence>
<dbReference type="Pfam" id="PF14542">
    <property type="entry name" value="Acetyltransf_CG"/>
    <property type="match status" value="1"/>
</dbReference>
<accession>B4RG69</accession>
<reference evidence="2 3" key="1">
    <citation type="journal article" date="2008" name="BMC Genomics">
        <title>Complete genome of Phenylobacterium zucineum - a novel facultative intracellular bacterium isolated from human erythroleukemia cell line K562.</title>
        <authorList>
            <person name="Luo Y."/>
            <person name="Xu X."/>
            <person name="Ding Z."/>
            <person name="Liu Z."/>
            <person name="Zhang B."/>
            <person name="Yan Z."/>
            <person name="Sun J."/>
            <person name="Hu S."/>
            <person name="Hu X."/>
        </authorList>
    </citation>
    <scope>NUCLEOTIDE SEQUENCE [LARGE SCALE GENOMIC DNA]</scope>
    <source>
        <strain evidence="2 3">HLK1</strain>
    </source>
</reference>
<dbReference type="PANTHER" id="PTHR31435:SF9">
    <property type="entry name" value="PROTEIN NATD1"/>
    <property type="match status" value="1"/>
</dbReference>
<evidence type="ECO:0000259" key="1">
    <source>
        <dbReference type="PROSITE" id="PS51729"/>
    </source>
</evidence>
<dbReference type="AlphaFoldDB" id="B4RG69"/>
<dbReference type="Proteomes" id="UP000001868">
    <property type="component" value="Chromosome"/>
</dbReference>
<keyword evidence="2" id="KW-0808">Transferase</keyword>
<feature type="domain" description="N-acetyltransferase" evidence="1">
    <location>
        <begin position="8"/>
        <end position="93"/>
    </location>
</feature>
<name>B4RG69_PHEZH</name>
<protein>
    <submittedName>
        <fullName evidence="2">Acetyltransferase</fullName>
    </submittedName>
</protein>
<dbReference type="PROSITE" id="PS51729">
    <property type="entry name" value="GNAT_YJDJ"/>
    <property type="match status" value="1"/>
</dbReference>
<dbReference type="HOGENOM" id="CLU_132888_0_2_5"/>